<keyword evidence="2" id="KW-1133">Transmembrane helix</keyword>
<evidence type="ECO:0000256" key="1">
    <source>
        <dbReference type="SAM" id="MobiDB-lite"/>
    </source>
</evidence>
<organism evidence="5 6">
    <name type="scientific">Janibacter limosus</name>
    <dbReference type="NCBI Taxonomy" id="53458"/>
    <lineage>
        <taxon>Bacteria</taxon>
        <taxon>Bacillati</taxon>
        <taxon>Actinomycetota</taxon>
        <taxon>Actinomycetes</taxon>
        <taxon>Micrococcales</taxon>
        <taxon>Intrasporangiaceae</taxon>
        <taxon>Janibacter</taxon>
    </lineage>
</organism>
<feature type="transmembrane region" description="Helical" evidence="2">
    <location>
        <begin position="278"/>
        <end position="296"/>
    </location>
</feature>
<keyword evidence="2" id="KW-0472">Membrane</keyword>
<protein>
    <recommendedName>
        <fullName evidence="4">Alpha/beta-hydrolase catalytic domain-containing protein</fullName>
    </recommendedName>
</protein>
<evidence type="ECO:0000256" key="2">
    <source>
        <dbReference type="SAM" id="Phobius"/>
    </source>
</evidence>
<feature type="chain" id="PRO_5039627423" description="Alpha/beta-hydrolase catalytic domain-containing protein" evidence="3">
    <location>
        <begin position="26"/>
        <end position="608"/>
    </location>
</feature>
<evidence type="ECO:0000313" key="6">
    <source>
        <dbReference type="Proteomes" id="UP000290408"/>
    </source>
</evidence>
<dbReference type="EMBL" id="CP036164">
    <property type="protein sequence ID" value="QBF46443.1"/>
    <property type="molecule type" value="Genomic_DNA"/>
</dbReference>
<accession>A0A4P6MY41</accession>
<sequence length="608" mass="63238">MTTALSRTTLLTLLAAMLWAALMMAGRPPAAVPDPGSSAAVAALTSRPADWAAGAVPAGFVTDLGYAPRLERGRLVNPTGSCSSPVPLPAEFEGPCRQHDLGYDLLRHAAHRGGALPTAARQQLDAQLVASARASCNGRQGISHGWCSAWADIAGFFVRANSVRQHDSAPLPEDALSRSATGAGALTLVGGAGTLVLGGVRLRRRVDWSRLTVRMSDLAPRVSGASAAVAGFAVSIAPGHLPHGPVLQGGLTAVLVGASVLLVRALRPGTARLVARGRSWALVGVLAMALATLGWAQPALSSRRLAIGLPPTDLTWWATVGAVVGAAWLAVRSLRWGWSRRGTAWRPAAVIAIASTAVFSGGPVHGVATAPEDRVLLQSSPVGAVRVYAEMRGGEVPGDRAERAADDLVQAGGLEREHVVIAVPTGSGWINPQVVAGLEERFGSQVATVGMQYDDAPSWVSYLVRREDAVGATAQLFDAVTERVRELPADQRPQVHVHGESLGATAGQAIFGGPDTRRAHEVCSVLWTGTPGDHRVGLPREAAVANDDDPVVHASPRDLLLPPGDGRPWVPVLSAVHEAADLVGSLDVPDGNGHRYGPDTADRLETCP</sequence>
<keyword evidence="6" id="KW-1185">Reference proteome</keyword>
<dbReference type="KEGG" id="jli:EXU32_09370"/>
<dbReference type="GO" id="GO:0004623">
    <property type="term" value="F:phospholipase A2 activity"/>
    <property type="evidence" value="ECO:0007669"/>
    <property type="project" value="InterPro"/>
</dbReference>
<keyword evidence="3" id="KW-0732">Signal</keyword>
<feature type="transmembrane region" description="Helical" evidence="2">
    <location>
        <begin position="182"/>
        <end position="202"/>
    </location>
</feature>
<feature type="signal peptide" evidence="3">
    <location>
        <begin position="1"/>
        <end position="25"/>
    </location>
</feature>
<dbReference type="Proteomes" id="UP000290408">
    <property type="component" value="Chromosome"/>
</dbReference>
<evidence type="ECO:0000259" key="4">
    <source>
        <dbReference type="Pfam" id="PF10081"/>
    </source>
</evidence>
<dbReference type="RefSeq" id="WP_130629664.1">
    <property type="nucleotide sequence ID" value="NZ_CP036164.1"/>
</dbReference>
<evidence type="ECO:0000256" key="3">
    <source>
        <dbReference type="SAM" id="SignalP"/>
    </source>
</evidence>
<dbReference type="SUPFAM" id="SSF48619">
    <property type="entry name" value="Phospholipase A2, PLA2"/>
    <property type="match status" value="1"/>
</dbReference>
<name>A0A4P6MY41_9MICO</name>
<proteinExistence type="predicted"/>
<evidence type="ECO:0000313" key="5">
    <source>
        <dbReference type="EMBL" id="QBF46443.1"/>
    </source>
</evidence>
<dbReference type="InterPro" id="IPR027787">
    <property type="entry name" value="Alpha/beta-hydrolase_catalytic"/>
</dbReference>
<feature type="compositionally biased region" description="Basic and acidic residues" evidence="1">
    <location>
        <begin position="592"/>
        <end position="608"/>
    </location>
</feature>
<feature type="region of interest" description="Disordered" evidence="1">
    <location>
        <begin position="587"/>
        <end position="608"/>
    </location>
</feature>
<dbReference type="Gene3D" id="1.20.90.10">
    <property type="entry name" value="Phospholipase A2 domain"/>
    <property type="match status" value="1"/>
</dbReference>
<gene>
    <name evidence="5" type="ORF">EXU32_09370</name>
</gene>
<dbReference type="STRING" id="1216970.GCA_001570985_02705"/>
<dbReference type="AlphaFoldDB" id="A0A4P6MY41"/>
<keyword evidence="2" id="KW-0812">Transmembrane</keyword>
<feature type="transmembrane region" description="Helical" evidence="2">
    <location>
        <begin position="222"/>
        <end position="241"/>
    </location>
</feature>
<dbReference type="GO" id="GO:0006644">
    <property type="term" value="P:phospholipid metabolic process"/>
    <property type="evidence" value="ECO:0007669"/>
    <property type="project" value="InterPro"/>
</dbReference>
<dbReference type="InterPro" id="IPR036444">
    <property type="entry name" value="PLipase_A2_dom_sf"/>
</dbReference>
<dbReference type="Pfam" id="PF10081">
    <property type="entry name" value="Abhydrolase_9"/>
    <property type="match status" value="1"/>
</dbReference>
<reference evidence="5 6" key="1">
    <citation type="submission" date="2019-02" db="EMBL/GenBank/DDBJ databases">
        <title>Genomic data mining of an Antarctic deep-sea actinobacterium, Janibacterlimosus P3-3-X1.</title>
        <authorList>
            <person name="Liao L."/>
            <person name="Chen B."/>
        </authorList>
    </citation>
    <scope>NUCLEOTIDE SEQUENCE [LARGE SCALE GENOMIC DNA]</scope>
    <source>
        <strain evidence="5 6">P3-3-X1</strain>
    </source>
</reference>
<dbReference type="GO" id="GO:0050482">
    <property type="term" value="P:arachidonate secretion"/>
    <property type="evidence" value="ECO:0007669"/>
    <property type="project" value="InterPro"/>
</dbReference>
<dbReference type="OrthoDB" id="4397445at2"/>
<feature type="transmembrane region" description="Helical" evidence="2">
    <location>
        <begin position="247"/>
        <end position="266"/>
    </location>
</feature>
<feature type="domain" description="Alpha/beta-hydrolase catalytic" evidence="4">
    <location>
        <begin position="385"/>
        <end position="534"/>
    </location>
</feature>
<feature type="transmembrane region" description="Helical" evidence="2">
    <location>
        <begin position="316"/>
        <end position="334"/>
    </location>
</feature>